<comment type="cofactor">
    <cofactor evidence="1">
        <name>Mg(2+)</name>
        <dbReference type="ChEBI" id="CHEBI:18420"/>
    </cofactor>
</comment>
<comment type="caution">
    <text evidence="5">The sequence shown here is derived from an EMBL/GenBank/DDBJ whole genome shotgun (WGS) entry which is preliminary data.</text>
</comment>
<keyword evidence="2" id="KW-0378">Hydrolase</keyword>
<feature type="domain" description="Nudix hydrolase" evidence="4">
    <location>
        <begin position="37"/>
        <end position="160"/>
    </location>
</feature>
<dbReference type="Gene3D" id="3.90.79.10">
    <property type="entry name" value="Nucleoside Triphosphate Pyrophosphohydrolase"/>
    <property type="match status" value="1"/>
</dbReference>
<evidence type="ECO:0000256" key="2">
    <source>
        <dbReference type="ARBA" id="ARBA00022801"/>
    </source>
</evidence>
<accession>A0A1S1YYR3</accession>
<evidence type="ECO:0000256" key="3">
    <source>
        <dbReference type="ARBA" id="ARBA00022842"/>
    </source>
</evidence>
<sequence length="183" mass="20973">MNFCSNCGSNQLQFIVPEGDNKQRFVCPDCDTIHYQNPRIIAGCLPVFEGKILLGKRAIDPRKGYWGLPAGFLENGETPEEGALRELHEETLAKGHIKHLQSVFSLPQFNQVYLIYLVDLISDEMGTTSETLESKLFEVKDIPWEDIAFESTTFALEEYLKNPEAKMTKRGHFIWEKEKRFGI</sequence>
<dbReference type="PANTHER" id="PTHR43222">
    <property type="entry name" value="NUDIX HYDROLASE 23"/>
    <property type="match status" value="1"/>
</dbReference>
<dbReference type="OrthoDB" id="9787476at2"/>
<dbReference type="Gene3D" id="2.20.70.10">
    <property type="match status" value="1"/>
</dbReference>
<dbReference type="AlphaFoldDB" id="A0A1S1YYR3"/>
<dbReference type="RefSeq" id="WP_044218499.1">
    <property type="nucleotide sequence ID" value="NZ_JRYR02000001.1"/>
</dbReference>
<gene>
    <name evidence="5" type="ORF">NH26_07220</name>
</gene>
<dbReference type="InterPro" id="IPR000086">
    <property type="entry name" value="NUDIX_hydrolase_dom"/>
</dbReference>
<dbReference type="EMBL" id="JRYR02000001">
    <property type="protein sequence ID" value="OHX66154.1"/>
    <property type="molecule type" value="Genomic_DNA"/>
</dbReference>
<dbReference type="Proteomes" id="UP000179797">
    <property type="component" value="Unassembled WGS sequence"/>
</dbReference>
<evidence type="ECO:0000256" key="1">
    <source>
        <dbReference type="ARBA" id="ARBA00001946"/>
    </source>
</evidence>
<organism evidence="5 6">
    <name type="scientific">Flammeovirga pacifica</name>
    <dbReference type="NCBI Taxonomy" id="915059"/>
    <lineage>
        <taxon>Bacteria</taxon>
        <taxon>Pseudomonadati</taxon>
        <taxon>Bacteroidota</taxon>
        <taxon>Cytophagia</taxon>
        <taxon>Cytophagales</taxon>
        <taxon>Flammeovirgaceae</taxon>
        <taxon>Flammeovirga</taxon>
    </lineage>
</organism>
<dbReference type="InterPro" id="IPR029401">
    <property type="entry name" value="Nudix_N"/>
</dbReference>
<dbReference type="PANTHER" id="PTHR43222:SF2">
    <property type="entry name" value="NUDIX HYDROLASE 23, CHLOROPLASTIC"/>
    <property type="match status" value="1"/>
</dbReference>
<protein>
    <recommendedName>
        <fullName evidence="4">Nudix hydrolase domain-containing protein</fullName>
    </recommendedName>
</protein>
<dbReference type="GO" id="GO:0016787">
    <property type="term" value="F:hydrolase activity"/>
    <property type="evidence" value="ECO:0007669"/>
    <property type="project" value="UniProtKB-KW"/>
</dbReference>
<dbReference type="SUPFAM" id="SSF55811">
    <property type="entry name" value="Nudix"/>
    <property type="match status" value="1"/>
</dbReference>
<evidence type="ECO:0000313" key="5">
    <source>
        <dbReference type="EMBL" id="OHX66154.1"/>
    </source>
</evidence>
<dbReference type="PRINTS" id="PR00502">
    <property type="entry name" value="NUDIXFAMILY"/>
</dbReference>
<evidence type="ECO:0000259" key="4">
    <source>
        <dbReference type="PROSITE" id="PS51462"/>
    </source>
</evidence>
<keyword evidence="6" id="KW-1185">Reference proteome</keyword>
<dbReference type="PROSITE" id="PS51462">
    <property type="entry name" value="NUDIX"/>
    <property type="match status" value="1"/>
</dbReference>
<reference evidence="5 6" key="1">
    <citation type="journal article" date="2012" name="Int. J. Syst. Evol. Microbiol.">
        <title>Flammeovirga pacifica sp. nov., isolated from deep-sea sediment.</title>
        <authorList>
            <person name="Xu H."/>
            <person name="Fu Y."/>
            <person name="Yang N."/>
            <person name="Ding Z."/>
            <person name="Lai Q."/>
            <person name="Zeng R."/>
        </authorList>
    </citation>
    <scope>NUCLEOTIDE SEQUENCE [LARGE SCALE GENOMIC DNA]</scope>
    <source>
        <strain evidence="6">DSM 24597 / LMG 26175 / WPAGA1</strain>
    </source>
</reference>
<dbReference type="CDD" id="cd04511">
    <property type="entry name" value="NUDIX_Hydrolase"/>
    <property type="match status" value="1"/>
</dbReference>
<proteinExistence type="predicted"/>
<evidence type="ECO:0000313" key="6">
    <source>
        <dbReference type="Proteomes" id="UP000179797"/>
    </source>
</evidence>
<dbReference type="STRING" id="915059.NH26_07220"/>
<dbReference type="InterPro" id="IPR020476">
    <property type="entry name" value="Nudix_hydrolase"/>
</dbReference>
<dbReference type="Pfam" id="PF14803">
    <property type="entry name" value="Zn_ribbon_Nudix"/>
    <property type="match status" value="1"/>
</dbReference>
<name>A0A1S1YYR3_FLAPC</name>
<dbReference type="Pfam" id="PF00293">
    <property type="entry name" value="NUDIX"/>
    <property type="match status" value="1"/>
</dbReference>
<keyword evidence="3" id="KW-0460">Magnesium</keyword>
<dbReference type="InterPro" id="IPR015797">
    <property type="entry name" value="NUDIX_hydrolase-like_dom_sf"/>
</dbReference>